<evidence type="ECO:0000313" key="1">
    <source>
        <dbReference type="EMBL" id="GGC32250.1"/>
    </source>
</evidence>
<sequence>MAEDAIALGIEQIILFHVERWHVTRALLIEEAREPDEKLEFLARDNRPYGYVGSRMRRVSSGKPGGIHAVLLSLSRPGDGAGSDHSVSDRVVGDDLAGICCVRQGKLSIAIGRLDLKA</sequence>
<organism evidence="1 2">
    <name type="scientific">Asaia siamensis</name>
    <dbReference type="NCBI Taxonomy" id="110479"/>
    <lineage>
        <taxon>Bacteria</taxon>
        <taxon>Pseudomonadati</taxon>
        <taxon>Pseudomonadota</taxon>
        <taxon>Alphaproteobacteria</taxon>
        <taxon>Acetobacterales</taxon>
        <taxon>Acetobacteraceae</taxon>
        <taxon>Asaia</taxon>
    </lineage>
</organism>
<reference evidence="2" key="1">
    <citation type="journal article" date="2019" name="Int. J. Syst. Evol. Microbiol.">
        <title>The Global Catalogue of Microorganisms (GCM) 10K type strain sequencing project: providing services to taxonomists for standard genome sequencing and annotation.</title>
        <authorList>
            <consortium name="The Broad Institute Genomics Platform"/>
            <consortium name="The Broad Institute Genome Sequencing Center for Infectious Disease"/>
            <person name="Wu L."/>
            <person name="Ma J."/>
        </authorList>
    </citation>
    <scope>NUCLEOTIDE SEQUENCE [LARGE SCALE GENOMIC DNA]</scope>
    <source>
        <strain evidence="2">CCM 7132</strain>
    </source>
</reference>
<protein>
    <submittedName>
        <fullName evidence="1">Uncharacterized protein</fullName>
    </submittedName>
</protein>
<gene>
    <name evidence="1" type="ORF">GCM10007207_17180</name>
</gene>
<keyword evidence="2" id="KW-1185">Reference proteome</keyword>
<dbReference type="EMBL" id="BMCH01000004">
    <property type="protein sequence ID" value="GGC32250.1"/>
    <property type="molecule type" value="Genomic_DNA"/>
</dbReference>
<proteinExistence type="predicted"/>
<comment type="caution">
    <text evidence="1">The sequence shown here is derived from an EMBL/GenBank/DDBJ whole genome shotgun (WGS) entry which is preliminary data.</text>
</comment>
<dbReference type="Proteomes" id="UP000637769">
    <property type="component" value="Unassembled WGS sequence"/>
</dbReference>
<evidence type="ECO:0000313" key="2">
    <source>
        <dbReference type="Proteomes" id="UP000637769"/>
    </source>
</evidence>
<accession>A0ABQ1M6B4</accession>
<name>A0ABQ1M6B4_9PROT</name>